<protein>
    <recommendedName>
        <fullName evidence="3">Succinylglutamate desuccinylase</fullName>
    </recommendedName>
</protein>
<dbReference type="RefSeq" id="WP_009601802.1">
    <property type="nucleotide sequence ID" value="NZ_AEIU01000076.1"/>
</dbReference>
<reference evidence="1 2" key="1">
    <citation type="journal article" date="2012" name="Int. J. Syst. Evol. Microbiol.">
        <title>Vibrio caribbeanicus sp. nov., isolated from the marine sponge Scleritoderma cyanea.</title>
        <authorList>
            <person name="Hoffmann M."/>
            <person name="Monday S.R."/>
            <person name="Allard M.W."/>
            <person name="Strain E.A."/>
            <person name="Whittaker P."/>
            <person name="Naum M."/>
            <person name="McCarthy P.J."/>
            <person name="Lopez J.V."/>
            <person name="Fischer M."/>
            <person name="Brown E.W."/>
        </authorList>
    </citation>
    <scope>NUCLEOTIDE SEQUENCE [LARGE SCALE GENOMIC DNA]</scope>
    <source>
        <strain evidence="1 2">ATCC BAA-2122</strain>
    </source>
</reference>
<gene>
    <name evidence="1" type="ORF">VIBC2010_03637</name>
</gene>
<evidence type="ECO:0000313" key="2">
    <source>
        <dbReference type="Proteomes" id="UP000002943"/>
    </source>
</evidence>
<accession>E3BL71</accession>
<evidence type="ECO:0000313" key="1">
    <source>
        <dbReference type="EMBL" id="EFP96167.1"/>
    </source>
</evidence>
<dbReference type="AlphaFoldDB" id="E3BL71"/>
<dbReference type="InterPro" id="IPR014955">
    <property type="entry name" value="DUF1826"/>
</dbReference>
<dbReference type="eggNOG" id="ENOG502ZV50">
    <property type="taxonomic scope" value="Bacteria"/>
</dbReference>
<sequence>MNAPLSKALTSSESIVKNISKSSSIDVHPMILTDIYRSDVNIAVWQRSFGEGFSQEIKAFIDAQSKVSKSLTLSPENAFQVLNDATYGEAPKSLIEDMAQLVDMFCCLFDLKQAGLRLATLDNAMCPRFHVDNVPCRLVTTYQGAATEWLPNEHIDRSKLGHGSNGQPDALSGLYPLESNIEQLCCGDIALLKGSQWIDNEASGLAHRSPISLNNDTRLLLTLDFA</sequence>
<dbReference type="STRING" id="796620.VIBC2010_03637"/>
<organism evidence="1 2">
    <name type="scientific">Vibrio caribbeanicus ATCC BAA-2122</name>
    <dbReference type="NCBI Taxonomy" id="796620"/>
    <lineage>
        <taxon>Bacteria</taxon>
        <taxon>Pseudomonadati</taxon>
        <taxon>Pseudomonadota</taxon>
        <taxon>Gammaproteobacteria</taxon>
        <taxon>Vibrionales</taxon>
        <taxon>Vibrionaceae</taxon>
        <taxon>Vibrio</taxon>
    </lineage>
</organism>
<dbReference type="Proteomes" id="UP000002943">
    <property type="component" value="Unassembled WGS sequence"/>
</dbReference>
<keyword evidence="2" id="KW-1185">Reference proteome</keyword>
<name>E3BL71_9VIBR</name>
<dbReference type="Pfam" id="PF08856">
    <property type="entry name" value="DUF1826"/>
    <property type="match status" value="1"/>
</dbReference>
<evidence type="ECO:0008006" key="3">
    <source>
        <dbReference type="Google" id="ProtNLM"/>
    </source>
</evidence>
<comment type="caution">
    <text evidence="1">The sequence shown here is derived from an EMBL/GenBank/DDBJ whole genome shotgun (WGS) entry which is preliminary data.</text>
</comment>
<proteinExistence type="predicted"/>
<dbReference type="OrthoDB" id="5342505at2"/>
<dbReference type="EMBL" id="AEIU01000076">
    <property type="protein sequence ID" value="EFP96167.1"/>
    <property type="molecule type" value="Genomic_DNA"/>
</dbReference>